<reference evidence="2 3" key="1">
    <citation type="journal article" date="2013" name="PLoS ONE">
        <title>Predicting the Proteins of Angomonas deanei, Strigomonas culicis and Their Respective Endosymbionts Reveals New Aspects of the Trypanosomatidae Family.</title>
        <authorList>
            <person name="Motta M.C."/>
            <person name="Martins A.C."/>
            <person name="de Souza S.S."/>
            <person name="Catta-Preta C.M."/>
            <person name="Silva R."/>
            <person name="Klein C.C."/>
            <person name="de Almeida L.G."/>
            <person name="de Lima Cunha O."/>
            <person name="Ciapina L.P."/>
            <person name="Brocchi M."/>
            <person name="Colabardini A.C."/>
            <person name="de Araujo Lima B."/>
            <person name="Machado C.R."/>
            <person name="de Almeida Soares C.M."/>
            <person name="Probst C.M."/>
            <person name="de Menezes C.B."/>
            <person name="Thompson C.E."/>
            <person name="Bartholomeu D.C."/>
            <person name="Gradia D.F."/>
            <person name="Pavoni D.P."/>
            <person name="Grisard E.C."/>
            <person name="Fantinatti-Garboggini F."/>
            <person name="Marchini F.K."/>
            <person name="Rodrigues-Luiz G.F."/>
            <person name="Wagner G."/>
            <person name="Goldman G.H."/>
            <person name="Fietto J.L."/>
            <person name="Elias M.C."/>
            <person name="Goldman M.H."/>
            <person name="Sagot M.F."/>
            <person name="Pereira M."/>
            <person name="Stoco P.H."/>
            <person name="de Mendonca-Neto R.P."/>
            <person name="Teixeira S.M."/>
            <person name="Maciel T.E."/>
            <person name="de Oliveira Mendes T.A."/>
            <person name="Urmenyi T.P."/>
            <person name="de Souza W."/>
            <person name="Schenkman S."/>
            <person name="de Vasconcelos A.T."/>
        </authorList>
    </citation>
    <scope>NUCLEOTIDE SEQUENCE [LARGE SCALE GENOMIC DNA]</scope>
</reference>
<gene>
    <name evidence="2" type="ORF">STCU_09210</name>
</gene>
<accession>S9TTU4</accession>
<protein>
    <submittedName>
        <fullName evidence="2">mRNA export factor</fullName>
    </submittedName>
</protein>
<dbReference type="AlphaFoldDB" id="S9TTU4"/>
<organism evidence="2 3">
    <name type="scientific">Strigomonas culicis</name>
    <dbReference type="NCBI Taxonomy" id="28005"/>
    <lineage>
        <taxon>Eukaryota</taxon>
        <taxon>Discoba</taxon>
        <taxon>Euglenozoa</taxon>
        <taxon>Kinetoplastea</taxon>
        <taxon>Metakinetoplastina</taxon>
        <taxon>Trypanosomatida</taxon>
        <taxon>Trypanosomatidae</taxon>
        <taxon>Strigomonadinae</taxon>
        <taxon>Strigomonas</taxon>
    </lineage>
</organism>
<feature type="region of interest" description="Disordered" evidence="1">
    <location>
        <begin position="287"/>
        <end position="311"/>
    </location>
</feature>
<dbReference type="EMBL" id="ATMH01009210">
    <property type="protein sequence ID" value="EPY19979.1"/>
    <property type="molecule type" value="Genomic_DNA"/>
</dbReference>
<proteinExistence type="predicted"/>
<comment type="caution">
    <text evidence="2">The sequence shown here is derived from an EMBL/GenBank/DDBJ whole genome shotgun (WGS) entry which is preliminary data.</text>
</comment>
<feature type="compositionally biased region" description="Basic residues" evidence="1">
    <location>
        <begin position="290"/>
        <end position="307"/>
    </location>
</feature>
<evidence type="ECO:0000313" key="3">
    <source>
        <dbReference type="Proteomes" id="UP000015354"/>
    </source>
</evidence>
<keyword evidence="3" id="KW-1185">Reference proteome</keyword>
<evidence type="ECO:0000256" key="1">
    <source>
        <dbReference type="SAM" id="MobiDB-lite"/>
    </source>
</evidence>
<dbReference type="Proteomes" id="UP000015354">
    <property type="component" value="Unassembled WGS sequence"/>
</dbReference>
<name>S9TTU4_9TRYP</name>
<sequence>MHRCGLLPPSLASGRPVVANRVGNKMTARVYVTGGDGNVLVFELHGFLLQYKGVLLCVVAHLQEAVAAARDEDRHRRVCADKVGLAHDADGLSPRRAVADRPQLQQVVERRGLHVDAGGEGLLDAVDRQQSHTPLRGGHGHRVVLKRARHVPEAELHLVGRQQLLHLCEPVVDVVQVHLAAGRYCHHRTRLLHVHREDGLPEVLLLRAVGIRRPGVRLLAQVPVAQLAVPAASHQQLAHHLRHLHEGHAADRQVVRRDDRLGAAGQIPADRRLGAAPEEAAAVCREGQRQRRRRVGRGPHRLRRHRAAGGVRVHVDSPHAARAVPAGHAHERHGAVGGRKAHGAHAVLRRAGEHMVGASPHTRHLAVGALVAVTAERVH</sequence>
<evidence type="ECO:0000313" key="2">
    <source>
        <dbReference type="EMBL" id="EPY19979.1"/>
    </source>
</evidence>